<dbReference type="InterPro" id="IPR001943">
    <property type="entry name" value="UVR_dom"/>
</dbReference>
<evidence type="ECO:0000313" key="12">
    <source>
        <dbReference type="Proteomes" id="UP000036771"/>
    </source>
</evidence>
<dbReference type="InterPro" id="IPR003583">
    <property type="entry name" value="Hlx-hairpin-Hlx_DNA-bd_motif"/>
</dbReference>
<evidence type="ECO:0000256" key="2">
    <source>
        <dbReference type="ARBA" id="ARBA00022763"/>
    </source>
</evidence>
<evidence type="ECO:0000313" key="11">
    <source>
        <dbReference type="EMBL" id="GAO98896.1"/>
    </source>
</evidence>
<dbReference type="InterPro" id="IPR036876">
    <property type="entry name" value="UVR_dom_sf"/>
</dbReference>
<evidence type="ECO:0000256" key="3">
    <source>
        <dbReference type="ARBA" id="ARBA00022769"/>
    </source>
</evidence>
<dbReference type="GO" id="GO:0003677">
    <property type="term" value="F:DNA binding"/>
    <property type="evidence" value="ECO:0007669"/>
    <property type="project" value="UniProtKB-UniRule"/>
</dbReference>
<protein>
    <recommendedName>
        <fullName evidence="7">UvrABC system protein C</fullName>
        <shortName evidence="7">Protein UvrC</shortName>
    </recommendedName>
    <alternativeName>
        <fullName evidence="7">Excinuclease ABC subunit C</fullName>
    </alternativeName>
</protein>
<dbReference type="InterPro" id="IPR001162">
    <property type="entry name" value="UvrC_RNase_H_dom"/>
</dbReference>
<dbReference type="GO" id="GO:0006289">
    <property type="term" value="P:nucleotide-excision repair"/>
    <property type="evidence" value="ECO:0007669"/>
    <property type="project" value="UniProtKB-UniRule"/>
</dbReference>
<evidence type="ECO:0000259" key="8">
    <source>
        <dbReference type="PROSITE" id="PS50151"/>
    </source>
</evidence>
<dbReference type="PANTHER" id="PTHR30562:SF1">
    <property type="entry name" value="UVRABC SYSTEM PROTEIN C"/>
    <property type="match status" value="1"/>
</dbReference>
<dbReference type="Gene3D" id="3.40.1440.10">
    <property type="entry name" value="GIY-YIG endonuclease"/>
    <property type="match status" value="1"/>
</dbReference>
<name>A0A0K8MEF0_9PROT</name>
<dbReference type="Pfam" id="PF02151">
    <property type="entry name" value="UVR"/>
    <property type="match status" value="1"/>
</dbReference>
<dbReference type="Pfam" id="PF22920">
    <property type="entry name" value="UvrC_RNaseH"/>
    <property type="match status" value="1"/>
</dbReference>
<keyword evidence="1 7" id="KW-0963">Cytoplasm</keyword>
<evidence type="ECO:0000256" key="5">
    <source>
        <dbReference type="ARBA" id="ARBA00023204"/>
    </source>
</evidence>
<feature type="domain" description="GIY-YIG" evidence="9">
    <location>
        <begin position="32"/>
        <end position="110"/>
    </location>
</feature>
<evidence type="ECO:0000256" key="6">
    <source>
        <dbReference type="ARBA" id="ARBA00023236"/>
    </source>
</evidence>
<evidence type="ECO:0000259" key="9">
    <source>
        <dbReference type="PROSITE" id="PS50164"/>
    </source>
</evidence>
<dbReference type="EMBL" id="BBVC01000100">
    <property type="protein sequence ID" value="GAO98896.1"/>
    <property type="molecule type" value="Genomic_DNA"/>
</dbReference>
<dbReference type="PROSITE" id="PS50165">
    <property type="entry name" value="UVRC"/>
    <property type="match status" value="1"/>
</dbReference>
<dbReference type="Pfam" id="PF08459">
    <property type="entry name" value="UvrC_RNaseH_dom"/>
    <property type="match status" value="1"/>
</dbReference>
<comment type="subunit">
    <text evidence="7">Interacts with UvrB in an incision complex.</text>
</comment>
<dbReference type="InterPro" id="IPR050066">
    <property type="entry name" value="UvrABC_protein_C"/>
</dbReference>
<gene>
    <name evidence="7 11" type="primary">uvrC</name>
    <name evidence="11" type="ORF">Cva_01566</name>
</gene>
<dbReference type="FunFam" id="3.30.420.340:FF:000001">
    <property type="entry name" value="UvrABC system protein C"/>
    <property type="match status" value="1"/>
</dbReference>
<dbReference type="Gene3D" id="3.30.420.340">
    <property type="entry name" value="UvrC, RNAse H endonuclease domain"/>
    <property type="match status" value="1"/>
</dbReference>
<organism evidence="11 12">
    <name type="scientific">Caedimonas varicaedens</name>
    <dbReference type="NCBI Taxonomy" id="1629334"/>
    <lineage>
        <taxon>Bacteria</taxon>
        <taxon>Pseudomonadati</taxon>
        <taxon>Pseudomonadota</taxon>
        <taxon>Alphaproteobacteria</taxon>
        <taxon>Holosporales</taxon>
        <taxon>Caedimonadaceae</taxon>
        <taxon>Caedimonas</taxon>
    </lineage>
</organism>
<evidence type="ECO:0000259" key="10">
    <source>
        <dbReference type="PROSITE" id="PS50165"/>
    </source>
</evidence>
<dbReference type="PANTHER" id="PTHR30562">
    <property type="entry name" value="UVRC/OXIDOREDUCTASE"/>
    <property type="match status" value="1"/>
</dbReference>
<dbReference type="InterPro" id="IPR000305">
    <property type="entry name" value="GIY-YIG_endonuc"/>
</dbReference>
<evidence type="ECO:0000256" key="7">
    <source>
        <dbReference type="HAMAP-Rule" id="MF_00203"/>
    </source>
</evidence>
<dbReference type="InterPro" id="IPR004791">
    <property type="entry name" value="UvrC"/>
</dbReference>
<reference evidence="11 12" key="1">
    <citation type="submission" date="2015-03" db="EMBL/GenBank/DDBJ databases">
        <title>Caedibacter varicaedens, whole genome shotgun sequence.</title>
        <authorList>
            <person name="Suzuki H."/>
            <person name="Dapper A.L."/>
            <person name="Gibson A.K."/>
            <person name="Jackson C."/>
            <person name="Lee H."/>
            <person name="Pejaver V.R."/>
            <person name="Doak T."/>
            <person name="Lynch M."/>
        </authorList>
    </citation>
    <scope>NUCLEOTIDE SEQUENCE [LARGE SCALE GENOMIC DNA]</scope>
</reference>
<proteinExistence type="inferred from homology"/>
<keyword evidence="12" id="KW-1185">Reference proteome</keyword>
<comment type="caution">
    <text evidence="11">The sequence shown here is derived from an EMBL/GenBank/DDBJ whole genome shotgun (WGS) entry which is preliminary data.</text>
</comment>
<dbReference type="GO" id="GO:0009432">
    <property type="term" value="P:SOS response"/>
    <property type="evidence" value="ECO:0007669"/>
    <property type="project" value="UniProtKB-UniRule"/>
</dbReference>
<dbReference type="STRING" id="1629334.Cva_01566"/>
<dbReference type="SUPFAM" id="SSF46600">
    <property type="entry name" value="C-terminal UvrC-binding domain of UvrB"/>
    <property type="match status" value="1"/>
</dbReference>
<dbReference type="GO" id="GO:0009381">
    <property type="term" value="F:excinuclease ABC activity"/>
    <property type="evidence" value="ECO:0007669"/>
    <property type="project" value="UniProtKB-UniRule"/>
</dbReference>
<feature type="domain" description="UVR" evidence="8">
    <location>
        <begin position="219"/>
        <end position="254"/>
    </location>
</feature>
<dbReference type="InterPro" id="IPR010994">
    <property type="entry name" value="RuvA_2-like"/>
</dbReference>
<evidence type="ECO:0000256" key="4">
    <source>
        <dbReference type="ARBA" id="ARBA00022881"/>
    </source>
</evidence>
<dbReference type="GO" id="GO:0005737">
    <property type="term" value="C:cytoplasm"/>
    <property type="evidence" value="ECO:0007669"/>
    <property type="project" value="UniProtKB-SubCell"/>
</dbReference>
<dbReference type="InterPro" id="IPR038476">
    <property type="entry name" value="UvrC_RNase_H_dom_sf"/>
</dbReference>
<sequence length="623" mass="70451">MDEKKLLAPLSSLATLQKGVQVIHGYIKTLPDSPGVYRMLNQRYEALYVGKARNLKKRVQSYTQIHRLPNRLKRMIAETSLMEFVTTHTEVEALLLEANLIKKLSPRYNILLKDSKFFSFIMVTDHAWPRLKKHRGAKDTAAKYYGPFASTEAVNHTLTTLYKVFRLRSCSDSFFTARKKPCLQYYIKRCTAPCVGYITADEYADSVQQTINFLEGKSHQIQKDLSAKMLEASHVKNYEQAAGYRNMIRALTQIQTQQNINSPVLEDADIMSIASLGGRVCVQIFFFRGGSNYGTHSFFPECQEDIPLEETLAAFMAVFYQDNTPPGEILLNLSPRDAELMEQAFAKLAGHKVRLWVPQKGARRKIVDHALENARDALARHLADTRSHVSLLTGLAKALSLSRVPERIEVYDNSHIQGTNAIGAMIVAGAKGFDKTAYRKFTIKNAEMTPGDDYGMMREVMQRRFSGTLSQDPERNLLPDLLLIDGGQGQLTAVHTVLDKLGIVIPVVGIAKGADRHAGRETFFQRGREPFSLDQRKDILYFLQRLRDEAHRFAVGFHRQKRTKELTKSLLDEIDGIGPARKRALLRRFGSIREIARAGAQDLQTVEGISATIAQKIYNHFNR</sequence>
<dbReference type="FunFam" id="3.40.1440.10:FF:000001">
    <property type="entry name" value="UvrABC system protein C"/>
    <property type="match status" value="1"/>
</dbReference>
<keyword evidence="3 7" id="KW-0228">DNA excision</keyword>
<comment type="function">
    <text evidence="7">The UvrABC repair system catalyzes the recognition and processing of DNA lesions. UvrC both incises the 5' and 3' sides of the lesion. The N-terminal half is responsible for the 3' incision and the C-terminal half is responsible for the 5' incision.</text>
</comment>
<dbReference type="GO" id="GO:0009380">
    <property type="term" value="C:excinuclease repair complex"/>
    <property type="evidence" value="ECO:0007669"/>
    <property type="project" value="InterPro"/>
</dbReference>
<dbReference type="SUPFAM" id="SSF82771">
    <property type="entry name" value="GIY-YIG endonuclease"/>
    <property type="match status" value="1"/>
</dbReference>
<dbReference type="AlphaFoldDB" id="A0A0K8MEF0"/>
<accession>A0A0K8MEF0</accession>
<dbReference type="InterPro" id="IPR047296">
    <property type="entry name" value="GIY-YIG_UvrC_Cho"/>
</dbReference>
<dbReference type="InterPro" id="IPR035901">
    <property type="entry name" value="GIY-YIG_endonuc_sf"/>
</dbReference>
<dbReference type="Proteomes" id="UP000036771">
    <property type="component" value="Unassembled WGS sequence"/>
</dbReference>
<dbReference type="SUPFAM" id="SSF47781">
    <property type="entry name" value="RuvA domain 2-like"/>
    <property type="match status" value="1"/>
</dbReference>
<dbReference type="Gene3D" id="1.10.150.20">
    <property type="entry name" value="5' to 3' exonuclease, C-terminal subdomain"/>
    <property type="match status" value="1"/>
</dbReference>
<dbReference type="Pfam" id="PF14520">
    <property type="entry name" value="HHH_5"/>
    <property type="match status" value="1"/>
</dbReference>
<dbReference type="PROSITE" id="PS50151">
    <property type="entry name" value="UVR"/>
    <property type="match status" value="1"/>
</dbReference>
<dbReference type="CDD" id="cd10434">
    <property type="entry name" value="GIY-YIG_UvrC_Cho"/>
    <property type="match status" value="1"/>
</dbReference>
<feature type="domain" description="UvrC family homology region profile" evidence="10">
    <location>
        <begin position="270"/>
        <end position="498"/>
    </location>
</feature>
<comment type="subcellular location">
    <subcellularLocation>
        <location evidence="7">Cytoplasm</location>
    </subcellularLocation>
</comment>
<keyword evidence="2 7" id="KW-0227">DNA damage</keyword>
<dbReference type="OrthoDB" id="9804933at2"/>
<dbReference type="PROSITE" id="PS50164">
    <property type="entry name" value="GIY_YIG"/>
    <property type="match status" value="1"/>
</dbReference>
<dbReference type="SMART" id="SM00278">
    <property type="entry name" value="HhH1"/>
    <property type="match status" value="2"/>
</dbReference>
<evidence type="ECO:0000256" key="1">
    <source>
        <dbReference type="ARBA" id="ARBA00022490"/>
    </source>
</evidence>
<dbReference type="HAMAP" id="MF_00203">
    <property type="entry name" value="UvrC"/>
    <property type="match status" value="1"/>
</dbReference>
<keyword evidence="4 7" id="KW-0267">Excision nuclease</keyword>
<comment type="similarity">
    <text evidence="7">Belongs to the UvrC family.</text>
</comment>
<keyword evidence="5 7" id="KW-0234">DNA repair</keyword>
<dbReference type="Pfam" id="PF01541">
    <property type="entry name" value="GIY-YIG"/>
    <property type="match status" value="1"/>
</dbReference>
<dbReference type="NCBIfam" id="TIGR00194">
    <property type="entry name" value="uvrC"/>
    <property type="match status" value="1"/>
</dbReference>
<keyword evidence="6 7" id="KW-0742">SOS response</keyword>
<dbReference type="SMART" id="SM00465">
    <property type="entry name" value="GIYc"/>
    <property type="match status" value="1"/>
</dbReference>